<organism evidence="1 2">
    <name type="scientific">Nelumbo nucifera</name>
    <name type="common">Sacred lotus</name>
    <dbReference type="NCBI Taxonomy" id="4432"/>
    <lineage>
        <taxon>Eukaryota</taxon>
        <taxon>Viridiplantae</taxon>
        <taxon>Streptophyta</taxon>
        <taxon>Embryophyta</taxon>
        <taxon>Tracheophyta</taxon>
        <taxon>Spermatophyta</taxon>
        <taxon>Magnoliopsida</taxon>
        <taxon>Proteales</taxon>
        <taxon>Nelumbonaceae</taxon>
        <taxon>Nelumbo</taxon>
    </lineage>
</organism>
<sequence>MWTPIATIKIVSIQKYIMACTRMEIPLVHMFPNSTILVLAGNWKRSPGDSSMKSITETTTGPQSAAILFSFFLSFPLSRIKETRVLDATT</sequence>
<dbReference type="EMBL" id="DUZY01000004">
    <property type="protein sequence ID" value="DAD34219.1"/>
    <property type="molecule type" value="Genomic_DNA"/>
</dbReference>
<dbReference type="Proteomes" id="UP000607653">
    <property type="component" value="Unassembled WGS sequence"/>
</dbReference>
<proteinExistence type="predicted"/>
<comment type="caution">
    <text evidence="1">The sequence shown here is derived from an EMBL/GenBank/DDBJ whole genome shotgun (WGS) entry which is preliminary data.</text>
</comment>
<accession>A0A822YS34</accession>
<gene>
    <name evidence="1" type="ORF">HUJ06_004859</name>
</gene>
<evidence type="ECO:0000313" key="2">
    <source>
        <dbReference type="Proteomes" id="UP000607653"/>
    </source>
</evidence>
<keyword evidence="2" id="KW-1185">Reference proteome</keyword>
<reference evidence="1 2" key="1">
    <citation type="journal article" date="2020" name="Mol. Biol. Evol.">
        <title>Distinct Expression and Methylation Patterns for Genes with Different Fates following a Single Whole-Genome Duplication in Flowering Plants.</title>
        <authorList>
            <person name="Shi T."/>
            <person name="Rahmani R.S."/>
            <person name="Gugger P.F."/>
            <person name="Wang M."/>
            <person name="Li H."/>
            <person name="Zhang Y."/>
            <person name="Li Z."/>
            <person name="Wang Q."/>
            <person name="Van de Peer Y."/>
            <person name="Marchal K."/>
            <person name="Chen J."/>
        </authorList>
    </citation>
    <scope>NUCLEOTIDE SEQUENCE [LARGE SCALE GENOMIC DNA]</scope>
    <source>
        <tissue evidence="1">Leaf</tissue>
    </source>
</reference>
<protein>
    <submittedName>
        <fullName evidence="1">Uncharacterized protein</fullName>
    </submittedName>
</protein>
<evidence type="ECO:0000313" key="1">
    <source>
        <dbReference type="EMBL" id="DAD34219.1"/>
    </source>
</evidence>
<name>A0A822YS34_NELNU</name>
<dbReference type="AlphaFoldDB" id="A0A822YS34"/>